<organism evidence="8 9">
    <name type="scientific">Tilletia indica</name>
    <dbReference type="NCBI Taxonomy" id="43049"/>
    <lineage>
        <taxon>Eukaryota</taxon>
        <taxon>Fungi</taxon>
        <taxon>Dikarya</taxon>
        <taxon>Basidiomycota</taxon>
        <taxon>Ustilaginomycotina</taxon>
        <taxon>Exobasidiomycetes</taxon>
        <taxon>Tilletiales</taxon>
        <taxon>Tilletiaceae</taxon>
        <taxon>Tilletia</taxon>
    </lineage>
</organism>
<dbReference type="SMART" id="SM01190">
    <property type="entry name" value="EMP24_GP25L"/>
    <property type="match status" value="1"/>
</dbReference>
<keyword evidence="3 7" id="KW-0812">Transmembrane</keyword>
<sequence>MLAALRFRASAFLVLLFVLQLVSVQGLYFYLEGGDEKCFIEELPNDTVVVGHYFAEEWDANTKEFKISDDFKVKILVTEKRNDHIVTSTLGHPEGKFAFTSHEAGDHKICLTTTYPADHSAPTVRMHLDIIIGDAKPDTSSSDRDHVKDLAGRVRELNARLRDIRREQQFQREREAEFRDLSELTNSRAMWWSILQLIVLGLTCAWQLTHLRTFFSNKKLH</sequence>
<dbReference type="PANTHER" id="PTHR22811">
    <property type="entry name" value="TRANSMEMBRANE EMP24 DOMAIN-CONTAINING PROTEIN"/>
    <property type="match status" value="1"/>
</dbReference>
<dbReference type="OrthoDB" id="3427at2759"/>
<dbReference type="Pfam" id="PF01105">
    <property type="entry name" value="EMP24_GP25L"/>
    <property type="match status" value="1"/>
</dbReference>
<dbReference type="InterPro" id="IPR009038">
    <property type="entry name" value="GOLD_dom"/>
</dbReference>
<keyword evidence="9" id="KW-1185">Reference proteome</keyword>
<gene>
    <name evidence="8" type="ORF">A4X13_0g944</name>
</gene>
<evidence type="ECO:0000256" key="7">
    <source>
        <dbReference type="RuleBase" id="RU003827"/>
    </source>
</evidence>
<reference evidence="8" key="2">
    <citation type="journal article" date="2019" name="IMA Fungus">
        <title>Genome sequencing and comparison of five Tilletia species to identify candidate genes for the detection of regulated species infecting wheat.</title>
        <authorList>
            <person name="Nguyen H.D.T."/>
            <person name="Sultana T."/>
            <person name="Kesanakurti P."/>
            <person name="Hambleton S."/>
        </authorList>
    </citation>
    <scope>NUCLEOTIDE SEQUENCE</scope>
    <source>
        <strain evidence="8">DAOMC 236416</strain>
    </source>
</reference>
<evidence type="ECO:0000256" key="2">
    <source>
        <dbReference type="ARBA" id="ARBA00007104"/>
    </source>
</evidence>
<comment type="subcellular location">
    <subcellularLocation>
        <location evidence="1 7">Membrane</location>
        <topology evidence="1 7">Single-pass type I membrane protein</topology>
    </subcellularLocation>
</comment>
<reference evidence="8" key="1">
    <citation type="submission" date="2016-04" db="EMBL/GenBank/DDBJ databases">
        <authorList>
            <person name="Nguyen H.D."/>
            <person name="Samba Siva P."/>
            <person name="Cullis J."/>
            <person name="Levesque C.A."/>
            <person name="Hambleton S."/>
        </authorList>
    </citation>
    <scope>NUCLEOTIDE SEQUENCE</scope>
    <source>
        <strain evidence="8">DAOMC 236416</strain>
    </source>
</reference>
<name>A0A177TME7_9BASI</name>
<proteinExistence type="inferred from homology"/>
<comment type="similarity">
    <text evidence="2 7">Belongs to the EMP24/GP25L family.</text>
</comment>
<evidence type="ECO:0000256" key="3">
    <source>
        <dbReference type="ARBA" id="ARBA00022692"/>
    </source>
</evidence>
<accession>A0A177TME7</accession>
<dbReference type="AlphaFoldDB" id="A0A177TME7"/>
<keyword evidence="6" id="KW-0472">Membrane</keyword>
<dbReference type="EMBL" id="LWDF02000033">
    <property type="protein sequence ID" value="KAE8259533.1"/>
    <property type="molecule type" value="Genomic_DNA"/>
</dbReference>
<keyword evidence="4" id="KW-0732">Signal</keyword>
<evidence type="ECO:0000313" key="8">
    <source>
        <dbReference type="EMBL" id="KAE8259533.1"/>
    </source>
</evidence>
<dbReference type="GO" id="GO:0016020">
    <property type="term" value="C:membrane"/>
    <property type="evidence" value="ECO:0007669"/>
    <property type="project" value="UniProtKB-SubCell"/>
</dbReference>
<evidence type="ECO:0000256" key="1">
    <source>
        <dbReference type="ARBA" id="ARBA00004479"/>
    </source>
</evidence>
<protein>
    <submittedName>
        <fullName evidence="8">Uncharacterized protein</fullName>
    </submittedName>
</protein>
<dbReference type="Proteomes" id="UP000077521">
    <property type="component" value="Unassembled WGS sequence"/>
</dbReference>
<evidence type="ECO:0000256" key="5">
    <source>
        <dbReference type="ARBA" id="ARBA00022989"/>
    </source>
</evidence>
<keyword evidence="5" id="KW-1133">Transmembrane helix</keyword>
<evidence type="ECO:0000256" key="4">
    <source>
        <dbReference type="ARBA" id="ARBA00022729"/>
    </source>
</evidence>
<dbReference type="InterPro" id="IPR015720">
    <property type="entry name" value="Emp24-like"/>
</dbReference>
<comment type="caution">
    <text evidence="8">The sequence shown here is derived from an EMBL/GenBank/DDBJ whole genome shotgun (WGS) entry which is preliminary data.</text>
</comment>
<evidence type="ECO:0000256" key="6">
    <source>
        <dbReference type="ARBA" id="ARBA00023136"/>
    </source>
</evidence>
<dbReference type="PROSITE" id="PS50866">
    <property type="entry name" value="GOLD"/>
    <property type="match status" value="1"/>
</dbReference>
<evidence type="ECO:0000313" key="9">
    <source>
        <dbReference type="Proteomes" id="UP000077521"/>
    </source>
</evidence>